<dbReference type="SUPFAM" id="SSF46689">
    <property type="entry name" value="Homeodomain-like"/>
    <property type="match status" value="1"/>
</dbReference>
<evidence type="ECO:0000256" key="2">
    <source>
        <dbReference type="PROSITE-ProRule" id="PRU00335"/>
    </source>
</evidence>
<evidence type="ECO:0000259" key="3">
    <source>
        <dbReference type="PROSITE" id="PS50977"/>
    </source>
</evidence>
<feature type="domain" description="HTH tetR-type" evidence="3">
    <location>
        <begin position="4"/>
        <end position="64"/>
    </location>
</feature>
<dbReference type="InterPro" id="IPR041583">
    <property type="entry name" value="TetR_C_31"/>
</dbReference>
<dbReference type="RefSeq" id="WP_161926280.1">
    <property type="nucleotide sequence ID" value="NZ_BJOU01000001.1"/>
</dbReference>
<dbReference type="InterPro" id="IPR001647">
    <property type="entry name" value="HTH_TetR"/>
</dbReference>
<dbReference type="InterPro" id="IPR009057">
    <property type="entry name" value="Homeodomain-like_sf"/>
</dbReference>
<evidence type="ECO:0000313" key="4">
    <source>
        <dbReference type="EMBL" id="GED96864.1"/>
    </source>
</evidence>
<protein>
    <recommendedName>
        <fullName evidence="3">HTH tetR-type domain-containing protein</fullName>
    </recommendedName>
</protein>
<dbReference type="Proteomes" id="UP000444980">
    <property type="component" value="Unassembled WGS sequence"/>
</dbReference>
<keyword evidence="1 2" id="KW-0238">DNA-binding</keyword>
<dbReference type="OrthoDB" id="7506349at2"/>
<dbReference type="GO" id="GO:0003677">
    <property type="term" value="F:DNA binding"/>
    <property type="evidence" value="ECO:0007669"/>
    <property type="project" value="UniProtKB-UniRule"/>
</dbReference>
<comment type="caution">
    <text evidence="4">The sequence shown here is derived from an EMBL/GenBank/DDBJ whole genome shotgun (WGS) entry which is preliminary data.</text>
</comment>
<feature type="DNA-binding region" description="H-T-H motif" evidence="2">
    <location>
        <begin position="27"/>
        <end position="46"/>
    </location>
</feature>
<sequence>MPRQDRRSLIADAAIGLAAAGGNHAVTHHGVDRELGLPKGSSSYYFRTREALVGAAAARLVERSREEFARVSTGVDGVLDVITDYLADLVGNRRREVLARQALLLDPTVSGPTRQLLVGCLFSADAARDLMAGRGSPDPDGDSRRLLAVLEGIAFAGVHGSVDATADTRELVARAFPALR</sequence>
<dbReference type="Pfam" id="PF17940">
    <property type="entry name" value="TetR_C_31"/>
    <property type="match status" value="1"/>
</dbReference>
<name>A0A7I9UUM9_9ACTN</name>
<gene>
    <name evidence="4" type="ORF">nbrc107697_09030</name>
</gene>
<evidence type="ECO:0000256" key="1">
    <source>
        <dbReference type="ARBA" id="ARBA00023125"/>
    </source>
</evidence>
<dbReference type="AlphaFoldDB" id="A0A7I9UUM9"/>
<evidence type="ECO:0000313" key="5">
    <source>
        <dbReference type="Proteomes" id="UP000444980"/>
    </source>
</evidence>
<proteinExistence type="predicted"/>
<reference evidence="5" key="1">
    <citation type="submission" date="2019-06" db="EMBL/GenBank/DDBJ databases">
        <title>Gordonia isolated from sludge of a wastewater treatment plant.</title>
        <authorList>
            <person name="Tamura T."/>
            <person name="Aoyama K."/>
            <person name="Kang Y."/>
            <person name="Saito S."/>
            <person name="Akiyama N."/>
            <person name="Yazawa K."/>
            <person name="Gonoi T."/>
            <person name="Mikami Y."/>
        </authorList>
    </citation>
    <scope>NUCLEOTIDE SEQUENCE [LARGE SCALE GENOMIC DNA]</scope>
    <source>
        <strain evidence="5">NBRC 107697</strain>
    </source>
</reference>
<dbReference type="EMBL" id="BJOU01000001">
    <property type="protein sequence ID" value="GED96864.1"/>
    <property type="molecule type" value="Genomic_DNA"/>
</dbReference>
<keyword evidence="5" id="KW-1185">Reference proteome</keyword>
<accession>A0A7I9UUM9</accession>
<dbReference type="PROSITE" id="PS50977">
    <property type="entry name" value="HTH_TETR_2"/>
    <property type="match status" value="1"/>
</dbReference>
<organism evidence="4 5">
    <name type="scientific">Gordonia crocea</name>
    <dbReference type="NCBI Taxonomy" id="589162"/>
    <lineage>
        <taxon>Bacteria</taxon>
        <taxon>Bacillati</taxon>
        <taxon>Actinomycetota</taxon>
        <taxon>Actinomycetes</taxon>
        <taxon>Mycobacteriales</taxon>
        <taxon>Gordoniaceae</taxon>
        <taxon>Gordonia</taxon>
    </lineage>
</organism>
<dbReference type="Gene3D" id="1.10.357.10">
    <property type="entry name" value="Tetracycline Repressor, domain 2"/>
    <property type="match status" value="1"/>
</dbReference>